<organism evidence="2 3">
    <name type="scientific">Xenorhabdus szentirmaii DSM 16338</name>
    <dbReference type="NCBI Taxonomy" id="1427518"/>
    <lineage>
        <taxon>Bacteria</taxon>
        <taxon>Pseudomonadati</taxon>
        <taxon>Pseudomonadota</taxon>
        <taxon>Gammaproteobacteria</taxon>
        <taxon>Enterobacterales</taxon>
        <taxon>Morganellaceae</taxon>
        <taxon>Xenorhabdus</taxon>
    </lineage>
</organism>
<proteinExistence type="predicted"/>
<dbReference type="STRING" id="1427518.XSR1_340008"/>
<dbReference type="Proteomes" id="UP000019202">
    <property type="component" value="Unassembled WGS sequence"/>
</dbReference>
<gene>
    <name evidence="2" type="ORF">XSR1_340008</name>
</gene>
<accession>W1J0K6</accession>
<dbReference type="AlphaFoldDB" id="W1J0K6"/>
<keyword evidence="3" id="KW-1185">Reference proteome</keyword>
<sequence>MLDCPDEREAFTAVDADGDQDGGTDDFLVIRAAAIGVSVGAIFEWNEALSHGCLARRFWYVLRIFTYGTASVGSLYYCIPARNFSQSLWADHEPR</sequence>
<name>W1J0K6_9GAMM</name>
<keyword evidence="1" id="KW-0812">Transmembrane</keyword>
<protein>
    <submittedName>
        <fullName evidence="2">Tail stability protein</fullName>
    </submittedName>
</protein>
<comment type="caution">
    <text evidence="2">The sequence shown here is derived from an EMBL/GenBank/DDBJ whole genome shotgun (WGS) entry which is preliminary data.</text>
</comment>
<feature type="transmembrane region" description="Helical" evidence="1">
    <location>
        <begin position="28"/>
        <end position="46"/>
    </location>
</feature>
<evidence type="ECO:0000313" key="2">
    <source>
        <dbReference type="EMBL" id="CDL83608.1"/>
    </source>
</evidence>
<dbReference type="EMBL" id="CBXF010000093">
    <property type="protein sequence ID" value="CDL83608.1"/>
    <property type="molecule type" value="Genomic_DNA"/>
</dbReference>
<reference evidence="2" key="1">
    <citation type="submission" date="2013-11" db="EMBL/GenBank/DDBJ databases">
        <title>Draft genome sequence and annotation of the entomopathogenic bacteria, Xenorhabdus cabanillasi strain JM26 and Xenorhabdus szentirmai strain DSM 16338.</title>
        <authorList>
            <person name="Gualtieri M."/>
            <person name="Ogier J.C."/>
            <person name="Pages S."/>
            <person name="Givaudan A."/>
            <person name="Gaudriault S."/>
        </authorList>
    </citation>
    <scope>NUCLEOTIDE SEQUENCE [LARGE SCALE GENOMIC DNA]</scope>
    <source>
        <strain evidence="2">DSM 16338</strain>
    </source>
</reference>
<feature type="transmembrane region" description="Helical" evidence="1">
    <location>
        <begin position="58"/>
        <end position="77"/>
    </location>
</feature>
<keyword evidence="1" id="KW-1133">Transmembrane helix</keyword>
<evidence type="ECO:0000256" key="1">
    <source>
        <dbReference type="SAM" id="Phobius"/>
    </source>
</evidence>
<dbReference type="RefSeq" id="WP_051462426.1">
    <property type="nucleotide sequence ID" value="NZ_CAWLWS010000093.1"/>
</dbReference>
<keyword evidence="1" id="KW-0472">Membrane</keyword>
<evidence type="ECO:0000313" key="3">
    <source>
        <dbReference type="Proteomes" id="UP000019202"/>
    </source>
</evidence>